<dbReference type="PANTHER" id="PTHR11839:SF5">
    <property type="entry name" value="ADP-RIBOSE PYROPHOSPHATASE"/>
    <property type="match status" value="1"/>
</dbReference>
<dbReference type="OrthoDB" id="5292471at2"/>
<accession>A0A368NDP2</accession>
<dbReference type="GO" id="GO:0006753">
    <property type="term" value="P:nucleoside phosphate metabolic process"/>
    <property type="evidence" value="ECO:0007669"/>
    <property type="project" value="TreeGrafter"/>
</dbReference>
<keyword evidence="6 16" id="KW-0378">Hydrolase</keyword>
<evidence type="ECO:0000256" key="7">
    <source>
        <dbReference type="ARBA" id="ARBA00022842"/>
    </source>
</evidence>
<dbReference type="GO" id="GO:0019693">
    <property type="term" value="P:ribose phosphate metabolic process"/>
    <property type="evidence" value="ECO:0007669"/>
    <property type="project" value="TreeGrafter"/>
</dbReference>
<dbReference type="EMBL" id="QPID01000008">
    <property type="protein sequence ID" value="RCU48747.1"/>
    <property type="molecule type" value="Genomic_DNA"/>
</dbReference>
<evidence type="ECO:0000256" key="4">
    <source>
        <dbReference type="ARBA" id="ARBA00013297"/>
    </source>
</evidence>
<evidence type="ECO:0000256" key="13">
    <source>
        <dbReference type="PIRSR" id="PIRSR604385-2"/>
    </source>
</evidence>
<evidence type="ECO:0000256" key="2">
    <source>
        <dbReference type="ARBA" id="ARBA00007482"/>
    </source>
</evidence>
<gene>
    <name evidence="16" type="ORF">DU002_13205</name>
</gene>
<keyword evidence="5 13" id="KW-0479">Metal-binding</keyword>
<keyword evidence="7 13" id="KW-0460">Magnesium</keyword>
<dbReference type="PANTHER" id="PTHR11839">
    <property type="entry name" value="UDP/ADP-SUGAR PYROPHOSPHATASE"/>
    <property type="match status" value="1"/>
</dbReference>
<name>A0A368NDP2_9GAMM</name>
<evidence type="ECO:0000256" key="9">
    <source>
        <dbReference type="ARBA" id="ARBA00030162"/>
    </source>
</evidence>
<sequence length="182" mass="19627">MDIEIISKKKMYNGYAKVEQWQVSQNGQTKTVECVQRGQSVAVLPYDRNTDSVLVVSQFRPGAIDQGPSLIEMVAGMIDEGETAEQAALRETIEEVELALDGSALTKLGRFYLSPGISTETTTIFLVEADLSQVDVNKIGGLVEEGEQIRKHLISAQELRTMLASANGASVTLALAASALPL</sequence>
<evidence type="ECO:0000259" key="15">
    <source>
        <dbReference type="PROSITE" id="PS51462"/>
    </source>
</evidence>
<comment type="similarity">
    <text evidence="2">Belongs to the Nudix hydrolase family. NudF subfamily.</text>
</comment>
<organism evidence="16 17">
    <name type="scientific">Corallincola holothuriorum</name>
    <dbReference type="NCBI Taxonomy" id="2282215"/>
    <lineage>
        <taxon>Bacteria</taxon>
        <taxon>Pseudomonadati</taxon>
        <taxon>Pseudomonadota</taxon>
        <taxon>Gammaproteobacteria</taxon>
        <taxon>Alteromonadales</taxon>
        <taxon>Psychromonadaceae</taxon>
        <taxon>Corallincola</taxon>
    </lineage>
</organism>
<feature type="binding site" evidence="13">
    <location>
        <position position="75"/>
    </location>
    <ligand>
        <name>Mg(2+)</name>
        <dbReference type="ChEBI" id="CHEBI:18420"/>
        <label>1</label>
    </ligand>
</feature>
<dbReference type="Proteomes" id="UP000252558">
    <property type="component" value="Unassembled WGS sequence"/>
</dbReference>
<dbReference type="GO" id="GO:0047631">
    <property type="term" value="F:ADP-ribose diphosphatase activity"/>
    <property type="evidence" value="ECO:0007669"/>
    <property type="project" value="UniProtKB-EC"/>
</dbReference>
<reference evidence="16 17" key="1">
    <citation type="submission" date="2018-07" db="EMBL/GenBank/DDBJ databases">
        <title>Corallincola holothuriorum sp. nov., a new facultative anaerobe isolated from sea cucumber Apostichopus japonicus.</title>
        <authorList>
            <person name="Xia H."/>
        </authorList>
    </citation>
    <scope>NUCLEOTIDE SEQUENCE [LARGE SCALE GENOMIC DNA]</scope>
    <source>
        <strain evidence="16 17">C4</strain>
    </source>
</reference>
<comment type="cofactor">
    <cofactor evidence="1 13">
        <name>Mg(2+)</name>
        <dbReference type="ChEBI" id="CHEBI:18420"/>
    </cofactor>
</comment>
<dbReference type="GO" id="GO:0019144">
    <property type="term" value="F:ADP-sugar diphosphatase activity"/>
    <property type="evidence" value="ECO:0007669"/>
    <property type="project" value="TreeGrafter"/>
</dbReference>
<dbReference type="SUPFAM" id="SSF55811">
    <property type="entry name" value="Nudix"/>
    <property type="match status" value="1"/>
</dbReference>
<evidence type="ECO:0000256" key="8">
    <source>
        <dbReference type="ARBA" id="ARBA00025164"/>
    </source>
</evidence>
<dbReference type="EC" id="3.6.1.13" evidence="3"/>
<evidence type="ECO:0000256" key="5">
    <source>
        <dbReference type="ARBA" id="ARBA00022723"/>
    </source>
</evidence>
<evidence type="ECO:0000256" key="6">
    <source>
        <dbReference type="ARBA" id="ARBA00022801"/>
    </source>
</evidence>
<evidence type="ECO:0000256" key="3">
    <source>
        <dbReference type="ARBA" id="ARBA00012453"/>
    </source>
</evidence>
<dbReference type="InterPro" id="IPR015797">
    <property type="entry name" value="NUDIX_hydrolase-like_dom_sf"/>
</dbReference>
<evidence type="ECO:0000313" key="16">
    <source>
        <dbReference type="EMBL" id="RCU48747.1"/>
    </source>
</evidence>
<evidence type="ECO:0000313" key="17">
    <source>
        <dbReference type="Proteomes" id="UP000252558"/>
    </source>
</evidence>
<evidence type="ECO:0000256" key="1">
    <source>
        <dbReference type="ARBA" id="ARBA00001946"/>
    </source>
</evidence>
<proteinExistence type="inferred from homology"/>
<feature type="short sequence motif" description="Nudix box" evidence="14">
    <location>
        <begin position="76"/>
        <end position="98"/>
    </location>
</feature>
<comment type="function">
    <text evidence="8">Acts on ADP-mannose and ADP-glucose as well as ADP-ribose. Prevents glycogen biosynthesis. The reaction catalyzed by this enzyme is a limiting step of the gluconeogenic process.</text>
</comment>
<dbReference type="AlphaFoldDB" id="A0A368NDP2"/>
<protein>
    <recommendedName>
        <fullName evidence="4">ADP-ribose pyrophosphatase</fullName>
        <ecNumber evidence="3">3.6.1.13</ecNumber>
    </recommendedName>
    <alternativeName>
        <fullName evidence="9">ADP-ribose diphosphatase</fullName>
    </alternativeName>
    <alternativeName>
        <fullName evidence="11">ADP-ribose phosphohydrolase</fullName>
    </alternativeName>
    <alternativeName>
        <fullName evidence="10">Adenosine diphosphoribose pyrophosphatase</fullName>
    </alternativeName>
</protein>
<dbReference type="PROSITE" id="PS51462">
    <property type="entry name" value="NUDIX"/>
    <property type="match status" value="1"/>
</dbReference>
<keyword evidence="17" id="KW-1185">Reference proteome</keyword>
<dbReference type="RefSeq" id="WP_114338871.1">
    <property type="nucleotide sequence ID" value="NZ_QPID01000008.1"/>
</dbReference>
<dbReference type="GO" id="GO:0046872">
    <property type="term" value="F:metal ion binding"/>
    <property type="evidence" value="ECO:0007669"/>
    <property type="project" value="UniProtKB-KW"/>
</dbReference>
<feature type="binding site" evidence="13">
    <location>
        <position position="91"/>
    </location>
    <ligand>
        <name>Mg(2+)</name>
        <dbReference type="ChEBI" id="CHEBI:18420"/>
        <label>1</label>
    </ligand>
</feature>
<feature type="binding site" evidence="13">
    <location>
        <position position="147"/>
    </location>
    <ligand>
        <name>Mg(2+)</name>
        <dbReference type="ChEBI" id="CHEBI:18420"/>
        <label>1</label>
    </ligand>
</feature>
<feature type="domain" description="Nudix hydrolase" evidence="15">
    <location>
        <begin position="36"/>
        <end position="176"/>
    </location>
</feature>
<dbReference type="InterPro" id="IPR000086">
    <property type="entry name" value="NUDIX_hydrolase_dom"/>
</dbReference>
<evidence type="ECO:0000256" key="10">
    <source>
        <dbReference type="ARBA" id="ARBA00030308"/>
    </source>
</evidence>
<feature type="binding site" evidence="13">
    <location>
        <position position="95"/>
    </location>
    <ligand>
        <name>Mg(2+)</name>
        <dbReference type="ChEBI" id="CHEBI:18420"/>
        <label>1</label>
    </ligand>
</feature>
<dbReference type="NCBIfam" id="TIGR00052">
    <property type="entry name" value="nudix-type nucleoside diphosphatase, YffH/AdpP family"/>
    <property type="match status" value="1"/>
</dbReference>
<evidence type="ECO:0000256" key="12">
    <source>
        <dbReference type="ARBA" id="ARBA00049546"/>
    </source>
</evidence>
<dbReference type="GO" id="GO:0005829">
    <property type="term" value="C:cytosol"/>
    <property type="evidence" value="ECO:0007669"/>
    <property type="project" value="TreeGrafter"/>
</dbReference>
<dbReference type="Pfam" id="PF00293">
    <property type="entry name" value="NUDIX"/>
    <property type="match status" value="1"/>
</dbReference>
<comment type="catalytic activity">
    <reaction evidence="12">
        <text>ADP-D-ribose + H2O = D-ribose 5-phosphate + AMP + 2 H(+)</text>
        <dbReference type="Rhea" id="RHEA:10412"/>
        <dbReference type="ChEBI" id="CHEBI:15377"/>
        <dbReference type="ChEBI" id="CHEBI:15378"/>
        <dbReference type="ChEBI" id="CHEBI:57967"/>
        <dbReference type="ChEBI" id="CHEBI:78346"/>
        <dbReference type="ChEBI" id="CHEBI:456215"/>
        <dbReference type="EC" id="3.6.1.13"/>
    </reaction>
</comment>
<comment type="caution">
    <text evidence="16">The sequence shown here is derived from an EMBL/GenBank/DDBJ whole genome shotgun (WGS) entry which is preliminary data.</text>
</comment>
<evidence type="ECO:0000256" key="14">
    <source>
        <dbReference type="PIRSR" id="PIRSR604385-3"/>
    </source>
</evidence>
<dbReference type="Gene3D" id="3.90.79.10">
    <property type="entry name" value="Nucleoside Triphosphate Pyrophosphohydrolase"/>
    <property type="match status" value="1"/>
</dbReference>
<evidence type="ECO:0000256" key="11">
    <source>
        <dbReference type="ARBA" id="ARBA00033056"/>
    </source>
</evidence>
<dbReference type="InterPro" id="IPR004385">
    <property type="entry name" value="NDP_pyrophosphatase"/>
</dbReference>